<reference evidence="2" key="1">
    <citation type="submission" date="2021-03" db="EMBL/GenBank/DDBJ databases">
        <title>Bacillus suaedae sp. nov., isolated from Suaeda aralocaspica.</title>
        <authorList>
            <person name="Lei R.F.R."/>
        </authorList>
    </citation>
    <scope>NUCLEOTIDE SEQUENCE</scope>
    <source>
        <strain evidence="2">YZJH907-2</strain>
    </source>
</reference>
<dbReference type="RefSeq" id="WP_210595462.1">
    <property type="nucleotide sequence ID" value="NZ_JAGKSQ010000001.1"/>
</dbReference>
<sequence length="231" mass="26823">MFLLLIVLLITMLVIFLSVSKPFGGIGIFFGQNMLRPLVFIYVVLLLVSVAIYAYTPTSEVRFEMVEEEPEQQIDLYNLLEESRFDELEDYKLKEWSIPIGDRIHFTVDDDYYGPSIIVKRIQKPGQLRGAFYATDHIINGIDVSEHIKPIEIQQTGNELLLVPPKEYELTFAEEQKEFTITQFTEKQIDHDRMGSSVWYGETILYLEIPEGVEVSSHPNVYIDIEDEEEF</sequence>
<accession>A0A940WPI2</accession>
<gene>
    <name evidence="2" type="ORF">J7W16_02395</name>
</gene>
<evidence type="ECO:0000313" key="3">
    <source>
        <dbReference type="Proteomes" id="UP000678228"/>
    </source>
</evidence>
<feature type="transmembrane region" description="Helical" evidence="1">
    <location>
        <begin position="38"/>
        <end position="55"/>
    </location>
</feature>
<comment type="caution">
    <text evidence="2">The sequence shown here is derived from an EMBL/GenBank/DDBJ whole genome shotgun (WGS) entry which is preliminary data.</text>
</comment>
<keyword evidence="1" id="KW-0472">Membrane</keyword>
<evidence type="ECO:0000256" key="1">
    <source>
        <dbReference type="SAM" id="Phobius"/>
    </source>
</evidence>
<dbReference type="AlphaFoldDB" id="A0A940WPI2"/>
<keyword evidence="1" id="KW-0812">Transmembrane</keyword>
<evidence type="ECO:0000313" key="2">
    <source>
        <dbReference type="EMBL" id="MBP3949966.1"/>
    </source>
</evidence>
<keyword evidence="1" id="KW-1133">Transmembrane helix</keyword>
<proteinExistence type="predicted"/>
<keyword evidence="3" id="KW-1185">Reference proteome</keyword>
<dbReference type="Proteomes" id="UP000678228">
    <property type="component" value="Unassembled WGS sequence"/>
</dbReference>
<name>A0A940WPI2_9BACI</name>
<dbReference type="EMBL" id="JAGKSQ010000001">
    <property type="protein sequence ID" value="MBP3949966.1"/>
    <property type="molecule type" value="Genomic_DNA"/>
</dbReference>
<protein>
    <submittedName>
        <fullName evidence="2">Uncharacterized protein</fullName>
    </submittedName>
</protein>
<organism evidence="2 3">
    <name type="scientific">Halalkalibacter suaedae</name>
    <dbReference type="NCBI Taxonomy" id="2822140"/>
    <lineage>
        <taxon>Bacteria</taxon>
        <taxon>Bacillati</taxon>
        <taxon>Bacillota</taxon>
        <taxon>Bacilli</taxon>
        <taxon>Bacillales</taxon>
        <taxon>Bacillaceae</taxon>
        <taxon>Halalkalibacter</taxon>
    </lineage>
</organism>